<evidence type="ECO:0000256" key="4">
    <source>
        <dbReference type="ARBA" id="ARBA00023152"/>
    </source>
</evidence>
<dbReference type="OrthoDB" id="10009078at2759"/>
<sequence length="525" mass="58671">MDIHNTVKYRVLLCHHLTLFIFSQRTLYQRFEADRHIQGDPTAPGEENVIANEGRKVSSVQRKSTVAPGKRKSGAVSVVIPPSVMVDEALPVAADFSALSVALCIAIAHSRNPPVPLYAFVTELANEINVKRMDQNGITDSTQNYGRMPLPIMTVLNGPGSGYRFLSGKCRCVREVLLIPKPDLNPTQICEKLFQVKSNMDRLLMEKPFPQPPQMICENGAPGLIMDKPEQGLDLVIECLDQQQLRTDFVLGLHLVSQSLFDQVKGKYEPLTGIMKSPVELSTFYGELLTRYPDIRLLIDPFRKEDKHCWNSLSELVGDRVLLATSNWPHITGIATASEHNPQSTNRARPSSSFEKVIDSSGPGIRELAMQRSSIELQKRTKNVTASDNTLCVPVEQSEVVETAESPLTYSAWVFNAETNLDCFLVTEVIQAQQNMSGRNIRCIYSMDNTKSTELWPVELAVGMGVSFMKIGGLFGAERVEKLTHWLSIAEGQHPMTSAAHLSKYSRPILYDWENTLLQNEMKNQ</sequence>
<keyword evidence="5" id="KW-0456">Lyase</keyword>
<accession>A0A8J4TG08</accession>
<dbReference type="PANTHER" id="PTHR11902">
    <property type="entry name" value="ENOLASE"/>
    <property type="match status" value="1"/>
</dbReference>
<evidence type="ECO:0000313" key="9">
    <source>
        <dbReference type="Proteomes" id="UP000748531"/>
    </source>
</evidence>
<evidence type="ECO:0000256" key="3">
    <source>
        <dbReference type="ARBA" id="ARBA00012058"/>
    </source>
</evidence>
<evidence type="ECO:0000259" key="7">
    <source>
        <dbReference type="SMART" id="SM01192"/>
    </source>
</evidence>
<feature type="domain" description="Enolase C-terminal TIM barrel" evidence="7">
    <location>
        <begin position="145"/>
        <end position="502"/>
    </location>
</feature>
<dbReference type="Gene3D" id="3.20.20.120">
    <property type="entry name" value="Enolase-like C-terminal domain"/>
    <property type="match status" value="2"/>
</dbReference>
<evidence type="ECO:0000256" key="2">
    <source>
        <dbReference type="ARBA" id="ARBA00009604"/>
    </source>
</evidence>
<dbReference type="InterPro" id="IPR036849">
    <property type="entry name" value="Enolase-like_C_sf"/>
</dbReference>
<dbReference type="GO" id="GO:0004634">
    <property type="term" value="F:phosphopyruvate hydratase activity"/>
    <property type="evidence" value="ECO:0007669"/>
    <property type="project" value="UniProtKB-EC"/>
</dbReference>
<dbReference type="PANTHER" id="PTHR11902:SF30">
    <property type="entry name" value="ENOLASE 4"/>
    <property type="match status" value="1"/>
</dbReference>
<dbReference type="SUPFAM" id="SSF51604">
    <property type="entry name" value="Enolase C-terminal domain-like"/>
    <property type="match status" value="2"/>
</dbReference>
<dbReference type="InterPro" id="IPR000941">
    <property type="entry name" value="Enolase"/>
</dbReference>
<organism evidence="8 9">
    <name type="scientific">Paragonimus heterotremus</name>
    <dbReference type="NCBI Taxonomy" id="100268"/>
    <lineage>
        <taxon>Eukaryota</taxon>
        <taxon>Metazoa</taxon>
        <taxon>Spiralia</taxon>
        <taxon>Lophotrochozoa</taxon>
        <taxon>Platyhelminthes</taxon>
        <taxon>Trematoda</taxon>
        <taxon>Digenea</taxon>
        <taxon>Plagiorchiida</taxon>
        <taxon>Troglotremata</taxon>
        <taxon>Troglotrematidae</taxon>
        <taxon>Paragonimus</taxon>
    </lineage>
</organism>
<dbReference type="UniPathway" id="UPA00109">
    <property type="reaction ID" value="UER00187"/>
</dbReference>
<dbReference type="GO" id="GO:0000015">
    <property type="term" value="C:phosphopyruvate hydratase complex"/>
    <property type="evidence" value="ECO:0007669"/>
    <property type="project" value="InterPro"/>
</dbReference>
<dbReference type="Pfam" id="PF00113">
    <property type="entry name" value="Enolase_C"/>
    <property type="match status" value="1"/>
</dbReference>
<comment type="similarity">
    <text evidence="2">Belongs to the enolase family.</text>
</comment>
<dbReference type="EC" id="4.2.1.11" evidence="3"/>
<dbReference type="AlphaFoldDB" id="A0A8J4TG08"/>
<dbReference type="GO" id="GO:0006096">
    <property type="term" value="P:glycolytic process"/>
    <property type="evidence" value="ECO:0007669"/>
    <property type="project" value="UniProtKB-UniPathway"/>
</dbReference>
<evidence type="ECO:0000256" key="6">
    <source>
        <dbReference type="ARBA" id="ARBA00031125"/>
    </source>
</evidence>
<keyword evidence="4" id="KW-0324">Glycolysis</keyword>
<keyword evidence="9" id="KW-1185">Reference proteome</keyword>
<evidence type="ECO:0000256" key="5">
    <source>
        <dbReference type="ARBA" id="ARBA00023239"/>
    </source>
</evidence>
<protein>
    <recommendedName>
        <fullName evidence="3">phosphopyruvate hydratase</fullName>
        <ecNumber evidence="3">4.2.1.11</ecNumber>
    </recommendedName>
    <alternativeName>
        <fullName evidence="6">2-phospho-D-glycerate hydro-lyase</fullName>
    </alternativeName>
</protein>
<proteinExistence type="inferred from homology"/>
<dbReference type="InterPro" id="IPR020810">
    <property type="entry name" value="Enolase_C"/>
</dbReference>
<comment type="pathway">
    <text evidence="1">Carbohydrate degradation; glycolysis; pyruvate from D-glyceraldehyde 3-phosphate: step 4/5.</text>
</comment>
<name>A0A8J4TG08_9TREM</name>
<dbReference type="GO" id="GO:0000287">
    <property type="term" value="F:magnesium ion binding"/>
    <property type="evidence" value="ECO:0007669"/>
    <property type="project" value="InterPro"/>
</dbReference>
<gene>
    <name evidence="8" type="ORF">PHET_02365</name>
</gene>
<evidence type="ECO:0000313" key="8">
    <source>
        <dbReference type="EMBL" id="KAF5404134.1"/>
    </source>
</evidence>
<dbReference type="Proteomes" id="UP000748531">
    <property type="component" value="Unassembled WGS sequence"/>
</dbReference>
<evidence type="ECO:0000256" key="1">
    <source>
        <dbReference type="ARBA" id="ARBA00005031"/>
    </source>
</evidence>
<reference evidence="8" key="1">
    <citation type="submission" date="2019-05" db="EMBL/GenBank/DDBJ databases">
        <title>Annotation for the trematode Paragonimus heterotremus.</title>
        <authorList>
            <person name="Choi Y.-J."/>
        </authorList>
    </citation>
    <scope>NUCLEOTIDE SEQUENCE</scope>
    <source>
        <strain evidence="8">LC</strain>
    </source>
</reference>
<dbReference type="EMBL" id="LUCH01000871">
    <property type="protein sequence ID" value="KAF5404134.1"/>
    <property type="molecule type" value="Genomic_DNA"/>
</dbReference>
<comment type="caution">
    <text evidence="8">The sequence shown here is derived from an EMBL/GenBank/DDBJ whole genome shotgun (WGS) entry which is preliminary data.</text>
</comment>
<dbReference type="SMART" id="SM01192">
    <property type="entry name" value="Enolase_C"/>
    <property type="match status" value="1"/>
</dbReference>